<protein>
    <recommendedName>
        <fullName evidence="1">Thioredoxin domain-containing protein</fullName>
    </recommendedName>
</protein>
<name>B6AG83_CRYMR</name>
<dbReference type="SUPFAM" id="SSF52833">
    <property type="entry name" value="Thioredoxin-like"/>
    <property type="match status" value="1"/>
</dbReference>
<organism evidence="2 3">
    <name type="scientific">Cryptosporidium muris (strain RN66)</name>
    <dbReference type="NCBI Taxonomy" id="441375"/>
    <lineage>
        <taxon>Eukaryota</taxon>
        <taxon>Sar</taxon>
        <taxon>Alveolata</taxon>
        <taxon>Apicomplexa</taxon>
        <taxon>Conoidasida</taxon>
        <taxon>Coccidia</taxon>
        <taxon>Eucoccidiorida</taxon>
        <taxon>Eimeriorina</taxon>
        <taxon>Cryptosporidiidae</taxon>
        <taxon>Cryptosporidium</taxon>
    </lineage>
</organism>
<sequence length="480" mass="56695">MNKSFNILLKLSSFVKNGSFNKQIFVNLSNIRHIIKCSPRSSLLSKCQTKKAIIFGVLGISNATILFKGYNLTKMKFEDNQTKIQLMDDSIFENFDDILVFTVNNEEQWQEIKRDENFKRLINTINHSYNNVKICYSKDSKDIYNNINILAFKGQRHKILSLKDKSELLSTSEELINFYYPISEERSDKPKNIWIPNVTLKDFDKEVILKASKENPILLMLYEDSCFLCFLMRPFMNSIAKLFREKHIPFSFKKLNIDLNDFPKNCPISRGTPTFILYTGDHNQLYLKWDEFKPRDLLEKLKSQLKVQNVNEVNSLDYLFKLEHDSLYKRFQLFGILILWTIQLKNLQDAILLSDQNINTNKQKRNDILLKQFNDLYNRGKEYLEYSEQPNNSKVEPDTMKKSYMDDQNIIKEEVQNSEDISTNLDFNYDDEEFKKTFDSLISLDMMRIDTLEENIEYLKSEIKSLMKDSKILADMLINT</sequence>
<dbReference type="OrthoDB" id="390285at2759"/>
<gene>
    <name evidence="2" type="ORF">CMU_000950</name>
</gene>
<dbReference type="InterPro" id="IPR013766">
    <property type="entry name" value="Thioredoxin_domain"/>
</dbReference>
<reference evidence="2" key="1">
    <citation type="submission" date="2008-06" db="EMBL/GenBank/DDBJ databases">
        <authorList>
            <person name="Lorenzi H."/>
            <person name="Inman J."/>
            <person name="Miller J."/>
            <person name="Schobel S."/>
            <person name="Amedeo P."/>
            <person name="Caler E.V."/>
            <person name="da Silva J."/>
        </authorList>
    </citation>
    <scope>NUCLEOTIDE SEQUENCE [LARGE SCALE GENOMIC DNA]</scope>
    <source>
        <strain evidence="2">RN66</strain>
    </source>
</reference>
<accession>B6AG83</accession>
<evidence type="ECO:0000313" key="2">
    <source>
        <dbReference type="EMBL" id="EEA07224.1"/>
    </source>
</evidence>
<dbReference type="RefSeq" id="XP_002141573.1">
    <property type="nucleotide sequence ID" value="XM_002141537.1"/>
</dbReference>
<evidence type="ECO:0000259" key="1">
    <source>
        <dbReference type="PROSITE" id="PS51352"/>
    </source>
</evidence>
<dbReference type="Proteomes" id="UP000001460">
    <property type="component" value="Unassembled WGS sequence"/>
</dbReference>
<dbReference type="eggNOG" id="ENOG502S1GX">
    <property type="taxonomic scope" value="Eukaryota"/>
</dbReference>
<dbReference type="PROSITE" id="PS51352">
    <property type="entry name" value="THIOREDOXIN_2"/>
    <property type="match status" value="1"/>
</dbReference>
<dbReference type="OMA" id="CVTHDTF"/>
<evidence type="ECO:0000313" key="3">
    <source>
        <dbReference type="Proteomes" id="UP000001460"/>
    </source>
</evidence>
<feature type="domain" description="Thioredoxin" evidence="1">
    <location>
        <begin position="169"/>
        <end position="306"/>
    </location>
</feature>
<dbReference type="Gene3D" id="3.40.30.10">
    <property type="entry name" value="Glutaredoxin"/>
    <property type="match status" value="1"/>
</dbReference>
<dbReference type="CDD" id="cd01659">
    <property type="entry name" value="TRX_superfamily"/>
    <property type="match status" value="1"/>
</dbReference>
<dbReference type="EMBL" id="DS989732">
    <property type="protein sequence ID" value="EEA07224.1"/>
    <property type="molecule type" value="Genomic_DNA"/>
</dbReference>
<proteinExistence type="predicted"/>
<dbReference type="VEuPathDB" id="CryptoDB:CMU_000950"/>
<dbReference type="AlphaFoldDB" id="B6AG83"/>
<dbReference type="InterPro" id="IPR036249">
    <property type="entry name" value="Thioredoxin-like_sf"/>
</dbReference>
<dbReference type="GeneID" id="6996708"/>
<keyword evidence="3" id="KW-1185">Reference proteome</keyword>